<evidence type="ECO:0000313" key="3">
    <source>
        <dbReference type="EMBL" id="EYE90203.1"/>
    </source>
</evidence>
<reference evidence="3" key="1">
    <citation type="submission" date="2013-06" db="EMBL/GenBank/DDBJ databases">
        <title>Genome sequencing and long-term transcriptional adaptation of the halophilic Dead Sea filamentous fungus Eurotium rubrum.</title>
        <authorList>
            <consortium name="DOE Joint Genome Institute"/>
            <person name="Kis-Papo T."/>
            <person name="Nevo E."/>
            <person name="Wasser S.P."/>
            <person name="Weig A."/>
            <person name="Persoh D."/>
            <person name="Rambold G."/>
            <person name="Riley R."/>
            <person name="Sun H."/>
            <person name="Lipzen A."/>
            <person name="Salamov A."/>
            <person name="Grigoriev I.V."/>
            <person name="Barash D."/>
        </authorList>
    </citation>
    <scope>NUCLEOTIDE SEQUENCE</scope>
    <source>
        <strain evidence="3">CBS 135680</strain>
    </source>
</reference>
<dbReference type="RefSeq" id="XP_040633893.1">
    <property type="nucleotide sequence ID" value="XM_040785206.1"/>
</dbReference>
<evidence type="ECO:0000256" key="1">
    <source>
        <dbReference type="SAM" id="Coils"/>
    </source>
</evidence>
<keyword evidence="1" id="KW-0175">Coiled coil</keyword>
<keyword evidence="4" id="KW-1185">Reference proteome</keyword>
<evidence type="ECO:0000313" key="2">
    <source>
        <dbReference type="EMBL" id="EYE90024.1"/>
    </source>
</evidence>
<proteinExistence type="predicted"/>
<dbReference type="Proteomes" id="UP000019804">
    <property type="component" value="Unassembled WGS sequence"/>
</dbReference>
<evidence type="ECO:0008006" key="5">
    <source>
        <dbReference type="Google" id="ProtNLM"/>
    </source>
</evidence>
<evidence type="ECO:0000313" key="4">
    <source>
        <dbReference type="Proteomes" id="UP000019804"/>
    </source>
</evidence>
<feature type="coiled-coil region" evidence="1">
    <location>
        <begin position="639"/>
        <end position="694"/>
    </location>
</feature>
<sequence>QPSAFTHLTDAKSNPLQTLFIEYTDDLPEYPRTHIHGYTYIVSVVGRLQEAEHLIQDPSLRTLYHTYLDETAWEEIQSIRKNIDLIERDIRKRNAYSLYRSKKTFFQKGHACLEQLPTCAPRFRRHFYPNVNNEYHPYIGCVHGTADFLQKHHYSSVKGHTSIDIDFLEQLFNDSILPSQEECAVIEPLTSRRKYCVDPQDCPYVVFTSQGIHKHPPPPPHKPPELILRGVQNIIRQMRNPSLTRAQFLRSPELEAFCSQYNASTPAEIHTSFSNLDRISAIIQKQRLLSYPAGQGYNGVLYIYNTNPFIREYIQEKYFDSEGIMILCAFKEQIQLLSQLSSFEVDMSYKRIREKEINEVVFATYLHEHGKIITLFRVFTNQETTEGYYLLFKRVFSLIQKVTGDAIKFSSIHSTGIYGIVVDMDTKQYTGLGRFLQEIDPLRRPILWQLKGIIIFCRVHFFRTITEAVGNNNRGSGIWNRMAALIDCKSEDDYDQLCDLLIIHEEPKVQAWAEHKRQPIIKAGLNKSCSNIPASIYDSIRNHTNSAEQSHHKANAAGKRLTLVAAIQNSAKLDKHDVLQYINRTRFGIHHSYRTANMEVNYLRHMAREVTNQLQTSSASSTSQSLRRISSQNILNIEQQRQALELREFELQLKDKEEEIREKQLQNQAKQLLNEEKELELMERRAKLQQIDNDI</sequence>
<accession>A0A017RZJ2</accession>
<dbReference type="GeneID" id="63700330"/>
<protein>
    <recommendedName>
        <fullName evidence="5">MULE transposase domain-containing protein</fullName>
    </recommendedName>
</protein>
<dbReference type="AlphaFoldDB" id="A0A017RZJ2"/>
<organism evidence="3 4">
    <name type="scientific">Aspergillus ruber (strain CBS 135680)</name>
    <dbReference type="NCBI Taxonomy" id="1388766"/>
    <lineage>
        <taxon>Eukaryota</taxon>
        <taxon>Fungi</taxon>
        <taxon>Dikarya</taxon>
        <taxon>Ascomycota</taxon>
        <taxon>Pezizomycotina</taxon>
        <taxon>Eurotiomycetes</taxon>
        <taxon>Eurotiomycetidae</taxon>
        <taxon>Eurotiales</taxon>
        <taxon>Aspergillaceae</taxon>
        <taxon>Aspergillus</taxon>
        <taxon>Aspergillus subgen. Aspergillus</taxon>
    </lineage>
</organism>
<gene>
    <name evidence="3" type="ORF">EURHEDRAFT_467750</name>
    <name evidence="2" type="ORF">EURHEDRAFT_468168</name>
</gene>
<dbReference type="EMBL" id="KK088479">
    <property type="protein sequence ID" value="EYE90024.1"/>
    <property type="molecule type" value="Genomic_DNA"/>
</dbReference>
<dbReference type="HOGENOM" id="CLU_025896_0_0_1"/>
<dbReference type="OrthoDB" id="4498773at2759"/>
<reference evidence="4" key="2">
    <citation type="journal article" date="2014" name="Nat. Commun.">
        <title>Genomic adaptations of the halophilic Dead Sea filamentous fungus Eurotium rubrum.</title>
        <authorList>
            <person name="Kis-Papo T."/>
            <person name="Weig A.R."/>
            <person name="Riley R."/>
            <person name="Persoh D."/>
            <person name="Salamov A."/>
            <person name="Sun H."/>
            <person name="Lipzen A."/>
            <person name="Wasser S.P."/>
            <person name="Rambold G."/>
            <person name="Grigoriev I.V."/>
            <person name="Nevo E."/>
        </authorList>
    </citation>
    <scope>NUCLEOTIDE SEQUENCE [LARGE SCALE GENOMIC DNA]</scope>
    <source>
        <strain evidence="4">CBS 135680</strain>
    </source>
</reference>
<feature type="non-terminal residue" evidence="3">
    <location>
        <position position="1"/>
    </location>
</feature>
<name>A0A017RZJ2_ASPRC</name>
<dbReference type="EMBL" id="KK088466">
    <property type="protein sequence ID" value="EYE90203.1"/>
    <property type="molecule type" value="Genomic_DNA"/>
</dbReference>